<evidence type="ECO:0000259" key="6">
    <source>
        <dbReference type="Pfam" id="PF11893"/>
    </source>
</evidence>
<dbReference type="Pfam" id="PF00884">
    <property type="entry name" value="Sulfatase"/>
    <property type="match status" value="1"/>
</dbReference>
<evidence type="ECO:0000256" key="3">
    <source>
        <dbReference type="SAM" id="MobiDB-lite"/>
    </source>
</evidence>
<sequence>MLVSSALRAPGRPAFRGAALAWALLHVPLFLALYAPSIASAVHAAPPRYHLALWPTFLPQALLLGLVAFLVALPFSLWPRTYRFVAPALSGLATVALALDSQVYRAVGFHLNGFFFRVLLQPRALQETGISFRDVAVFLALGAGFVVLDTLVGAWFVGRGARPGRRAWRLAAAVLLLAGAERVYGQFLTHFGGPAIFAASGVLPLQPPIRMGSIADAIFGKQTKDPFAGADAMRLPAGIDAREIHLERKPDVVFIAVESTPHDHLDARTMPNVWRRAEDGARFTNHYSTASATHYAIFSLFYGIQAQKLEATVGAGRRPMLFPAFKANGYDVHMLAASCVDWMDLKQTVFGGVGDALESWCDVPQGLVRDREMVKRAQEIAAATPKDEPLFLFVFFVGPHFDYPYEPEDRVFEPEWDGSGGVKATTVPGPLIKNRARNSLHTVDRRIEQLLSSVESSRGRAPLVFFTADHGEEFREKGHIAHGSDVNEEQIHVPAAIFGPGVPRGVFDSPTSHVDAAPTLFALLGDHHPPALYSDGMNMFDAQPDRFVVATVGWEPRYAVIGKDLKVRMYAGLGTAEITDPSDRPLPDGPERLAANAGKIMRALRGDPQSPVTTTARAARMPPALAAPAP</sequence>
<dbReference type="PANTHER" id="PTHR42693">
    <property type="entry name" value="ARYLSULFATASE FAMILY MEMBER"/>
    <property type="match status" value="1"/>
</dbReference>
<comment type="similarity">
    <text evidence="1">Belongs to the sulfatase family.</text>
</comment>
<keyword evidence="4" id="KW-1133">Transmembrane helix</keyword>
<evidence type="ECO:0000259" key="5">
    <source>
        <dbReference type="Pfam" id="PF00884"/>
    </source>
</evidence>
<proteinExistence type="inferred from homology"/>
<evidence type="ECO:0000256" key="1">
    <source>
        <dbReference type="ARBA" id="ARBA00008779"/>
    </source>
</evidence>
<dbReference type="InterPro" id="IPR017850">
    <property type="entry name" value="Alkaline_phosphatase_core_sf"/>
</dbReference>
<dbReference type="SUPFAM" id="SSF53649">
    <property type="entry name" value="Alkaline phosphatase-like"/>
    <property type="match status" value="1"/>
</dbReference>
<evidence type="ECO:0000313" key="7">
    <source>
        <dbReference type="EMBL" id="BDG03083.1"/>
    </source>
</evidence>
<dbReference type="InterPro" id="IPR000917">
    <property type="entry name" value="Sulfatase_N"/>
</dbReference>
<name>A0ABM7WUB6_9BACT</name>
<evidence type="ECO:0000256" key="2">
    <source>
        <dbReference type="ARBA" id="ARBA00022801"/>
    </source>
</evidence>
<feature type="compositionally biased region" description="Low complexity" evidence="3">
    <location>
        <begin position="616"/>
        <end position="630"/>
    </location>
</feature>
<evidence type="ECO:0008006" key="9">
    <source>
        <dbReference type="Google" id="ProtNLM"/>
    </source>
</evidence>
<accession>A0ABM7WUB6</accession>
<feature type="transmembrane region" description="Helical" evidence="4">
    <location>
        <begin position="57"/>
        <end position="77"/>
    </location>
</feature>
<feature type="domain" description="Inner membrane protein YejM N-terminal" evidence="6">
    <location>
        <begin position="58"/>
        <end position="169"/>
    </location>
</feature>
<dbReference type="RefSeq" id="WP_248360772.1">
    <property type="nucleotide sequence ID" value="NZ_AP025591.1"/>
</dbReference>
<reference evidence="8" key="1">
    <citation type="journal article" date="2022" name="Int. J. Syst. Evol. Microbiol.">
        <title>Anaeromyxobacter oryzae sp. nov., Anaeromyxobacter diazotrophicus sp. nov. and Anaeromyxobacter paludicola sp. nov., isolated from paddy soils.</title>
        <authorList>
            <person name="Itoh H."/>
            <person name="Xu Z."/>
            <person name="Mise K."/>
            <person name="Masuda Y."/>
            <person name="Ushijima N."/>
            <person name="Hayakawa C."/>
            <person name="Shiratori Y."/>
            <person name="Senoo K."/>
        </authorList>
    </citation>
    <scope>NUCLEOTIDE SEQUENCE [LARGE SCALE GENOMIC DNA]</scope>
    <source>
        <strain evidence="8">Red232</strain>
    </source>
</reference>
<feature type="transmembrane region" description="Helical" evidence="4">
    <location>
        <begin position="135"/>
        <end position="157"/>
    </location>
</feature>
<dbReference type="Pfam" id="PF11893">
    <property type="entry name" value="DUF3413"/>
    <property type="match status" value="1"/>
</dbReference>
<dbReference type="InterPro" id="IPR012159">
    <property type="entry name" value="YejM-like"/>
</dbReference>
<gene>
    <name evidence="7" type="ORF">AMOR_20790</name>
</gene>
<dbReference type="PIRSF" id="PIRSF004950">
    <property type="entry name" value="Mmb_sulf_HI0842"/>
    <property type="match status" value="1"/>
</dbReference>
<keyword evidence="8" id="KW-1185">Reference proteome</keyword>
<keyword evidence="4" id="KW-0472">Membrane</keyword>
<feature type="region of interest" description="Disordered" evidence="3">
    <location>
        <begin position="605"/>
        <end position="630"/>
    </location>
</feature>
<evidence type="ECO:0000313" key="8">
    <source>
        <dbReference type="Proteomes" id="UP001162891"/>
    </source>
</evidence>
<feature type="domain" description="Sulfatase N-terminal" evidence="5">
    <location>
        <begin position="250"/>
        <end position="525"/>
    </location>
</feature>
<dbReference type="PANTHER" id="PTHR42693:SF53">
    <property type="entry name" value="ENDO-4-O-SULFATASE"/>
    <property type="match status" value="1"/>
</dbReference>
<organism evidence="7 8">
    <name type="scientific">Anaeromyxobacter oryzae</name>
    <dbReference type="NCBI Taxonomy" id="2918170"/>
    <lineage>
        <taxon>Bacteria</taxon>
        <taxon>Pseudomonadati</taxon>
        <taxon>Myxococcota</taxon>
        <taxon>Myxococcia</taxon>
        <taxon>Myxococcales</taxon>
        <taxon>Cystobacterineae</taxon>
        <taxon>Anaeromyxobacteraceae</taxon>
        <taxon>Anaeromyxobacter</taxon>
    </lineage>
</organism>
<dbReference type="InterPro" id="IPR024588">
    <property type="entry name" value="YejM_N"/>
</dbReference>
<dbReference type="InterPro" id="IPR050738">
    <property type="entry name" value="Sulfatase"/>
</dbReference>
<keyword evidence="2" id="KW-0378">Hydrolase</keyword>
<evidence type="ECO:0000256" key="4">
    <source>
        <dbReference type="SAM" id="Phobius"/>
    </source>
</evidence>
<keyword evidence="4" id="KW-0812">Transmembrane</keyword>
<protein>
    <recommendedName>
        <fullName evidence="9">Sulfatase</fullName>
    </recommendedName>
</protein>
<dbReference type="Proteomes" id="UP001162891">
    <property type="component" value="Chromosome"/>
</dbReference>
<dbReference type="EMBL" id="AP025591">
    <property type="protein sequence ID" value="BDG03083.1"/>
    <property type="molecule type" value="Genomic_DNA"/>
</dbReference>
<dbReference type="Gene3D" id="3.40.720.10">
    <property type="entry name" value="Alkaline Phosphatase, subunit A"/>
    <property type="match status" value="1"/>
</dbReference>